<dbReference type="GO" id="GO:0034599">
    <property type="term" value="P:cellular response to oxidative stress"/>
    <property type="evidence" value="ECO:0007669"/>
    <property type="project" value="TreeGrafter"/>
</dbReference>
<reference evidence="6 7" key="1">
    <citation type="submission" date="2016-10" db="EMBL/GenBank/DDBJ databases">
        <authorList>
            <person name="de Groot N.N."/>
        </authorList>
    </citation>
    <scope>NUCLEOTIDE SEQUENCE [LARGE SCALE GENOMIC DNA]</scope>
    <source>
        <strain evidence="6 7">DSM 23126</strain>
    </source>
</reference>
<dbReference type="SUPFAM" id="SSF52833">
    <property type="entry name" value="Thioredoxin-like"/>
    <property type="match status" value="1"/>
</dbReference>
<dbReference type="EMBL" id="FNNC01000005">
    <property type="protein sequence ID" value="SDW77736.1"/>
    <property type="molecule type" value="Genomic_DNA"/>
</dbReference>
<dbReference type="Pfam" id="PF00255">
    <property type="entry name" value="GSHPx"/>
    <property type="match status" value="1"/>
</dbReference>
<dbReference type="InterPro" id="IPR000889">
    <property type="entry name" value="Glutathione_peroxidase"/>
</dbReference>
<evidence type="ECO:0000313" key="7">
    <source>
        <dbReference type="Proteomes" id="UP000199488"/>
    </source>
</evidence>
<accession>A0A1H2WB76</accession>
<dbReference type="Gene3D" id="3.40.30.10">
    <property type="entry name" value="Glutaredoxin"/>
    <property type="match status" value="1"/>
</dbReference>
<dbReference type="CDD" id="cd00340">
    <property type="entry name" value="GSH_Peroxidase"/>
    <property type="match status" value="1"/>
</dbReference>
<evidence type="ECO:0000256" key="2">
    <source>
        <dbReference type="ARBA" id="ARBA00022559"/>
    </source>
</evidence>
<dbReference type="STRING" id="1122204.SAMN05421781_2344"/>
<evidence type="ECO:0000313" key="6">
    <source>
        <dbReference type="EMBL" id="SDW77736.1"/>
    </source>
</evidence>
<dbReference type="OrthoDB" id="9789406at2"/>
<feature type="active site" evidence="4">
    <location>
        <position position="37"/>
    </location>
</feature>
<dbReference type="PRINTS" id="PR01011">
    <property type="entry name" value="GLUTPROXDASE"/>
</dbReference>
<evidence type="ECO:0000256" key="4">
    <source>
        <dbReference type="PIRSR" id="PIRSR000303-1"/>
    </source>
</evidence>
<dbReference type="GO" id="GO:0004601">
    <property type="term" value="F:peroxidase activity"/>
    <property type="evidence" value="ECO:0007669"/>
    <property type="project" value="UniProtKB-KW"/>
</dbReference>
<dbReference type="AlphaFoldDB" id="A0A1H2WB76"/>
<dbReference type="PANTHER" id="PTHR11592">
    <property type="entry name" value="GLUTATHIONE PEROXIDASE"/>
    <property type="match status" value="1"/>
</dbReference>
<evidence type="ECO:0000256" key="3">
    <source>
        <dbReference type="ARBA" id="ARBA00023002"/>
    </source>
</evidence>
<keyword evidence="7" id="KW-1185">Reference proteome</keyword>
<dbReference type="FunFam" id="3.40.30.10:FF:000010">
    <property type="entry name" value="Glutathione peroxidase"/>
    <property type="match status" value="1"/>
</dbReference>
<dbReference type="PROSITE" id="PS51355">
    <property type="entry name" value="GLUTATHIONE_PEROXID_3"/>
    <property type="match status" value="1"/>
</dbReference>
<comment type="similarity">
    <text evidence="1 5">Belongs to the glutathione peroxidase family.</text>
</comment>
<dbReference type="Proteomes" id="UP000199488">
    <property type="component" value="Unassembled WGS sequence"/>
</dbReference>
<evidence type="ECO:0000256" key="5">
    <source>
        <dbReference type="RuleBase" id="RU000499"/>
    </source>
</evidence>
<dbReference type="PANTHER" id="PTHR11592:SF78">
    <property type="entry name" value="GLUTATHIONE PEROXIDASE"/>
    <property type="match status" value="1"/>
</dbReference>
<dbReference type="RefSeq" id="WP_091615268.1">
    <property type="nucleotide sequence ID" value="NZ_FNNC01000005.1"/>
</dbReference>
<evidence type="ECO:0000256" key="1">
    <source>
        <dbReference type="ARBA" id="ARBA00006926"/>
    </source>
</evidence>
<gene>
    <name evidence="6" type="ORF">SAMN05421781_2344</name>
</gene>
<dbReference type="PIRSF" id="PIRSF000303">
    <property type="entry name" value="Glutathion_perox"/>
    <property type="match status" value="1"/>
</dbReference>
<dbReference type="InterPro" id="IPR036249">
    <property type="entry name" value="Thioredoxin-like_sf"/>
</dbReference>
<protein>
    <recommendedName>
        <fullName evidence="5">Glutathione peroxidase</fullName>
    </recommendedName>
</protein>
<organism evidence="6 7">
    <name type="scientific">Marinococcus luteus</name>
    <dbReference type="NCBI Taxonomy" id="1122204"/>
    <lineage>
        <taxon>Bacteria</taxon>
        <taxon>Bacillati</taxon>
        <taxon>Bacillota</taxon>
        <taxon>Bacilli</taxon>
        <taxon>Bacillales</taxon>
        <taxon>Bacillaceae</taxon>
        <taxon>Marinococcus</taxon>
    </lineage>
</organism>
<keyword evidence="3 5" id="KW-0560">Oxidoreductase</keyword>
<name>A0A1H2WB76_9BACI</name>
<proteinExistence type="inferred from homology"/>
<keyword evidence="2 5" id="KW-0575">Peroxidase</keyword>
<sequence length="162" mass="18414">MTAGIYNIEAVQADGTEKTLNEYHGEVLLIVNTASECGFTPQYEELEELYQRYKNRGFQVLGFPSNDFGGQEPDTIENITEFCETNYGVSFDIFDKVHAKGNEKHPLFDWLLEQSNPGREIEWNFEKFLVSRRGEVLGSFKSSTKPTDPQITGMIETGLQQS</sequence>